<sequence>MEATKFVPLKPDIVQKILDQRIDSHETNQWAGEAIEIEEQTAESKAKRKVRYLLLTEICLYVLDKAFKKQKRMYSYFDFCAITPNNEGLTLELKTKKLHFILPDSSAFVSNLYTQIKKLTYGVSTTQLTQHTPIASNPNFLKHPPCTKRPPHLSLTRYLSATIAKDTPPENYIMSELSKFDESPHTVLKFSNSEMQLHLPLMFTLTMESFIRNLSFDNFAVNNLGQTLNWVLALQNRVKSLDLWNYDNVTIKGFQNRRSPFNHLGIIRIHHCSSHFIVSFLESLKSVNYSIDTLIFDDIKFDQHSASLLVQFLQTTTFLSSLNSLGFTNCQYVGGTFIDFATQCIKACEHLVNFNITNCEIDVCDMLLEITKSEIKIQHVSLRRNSGKTIIGHDETIVANSVLTVDVGECEWTDDSFVSFISAICRRLRRSPLALTVDHTNISAPWSEVFERLPIESFMPILTELNISNNQFDDKAFTLFLNFLETQTPFMSISKTKLMHLNISHCFTDNLSENVKKLVSFFSKRELWGLEICGCPPVPELINITGLHALNIGDNDFDRVAINALIKFVSDSTTLSEIGLNNIKFQDVKTMMQFYTSILTHSKILAFSPLTSLFTEYSNYTETEKIKDFLTNKRSFSNTVQRISLFLGLAGDFSTHVSHAISLSDVDEIVYDNSKASRQLVDVTLADPVQSLFTLATKNSVDMTVDPVASMVSEYVATSGRYGIVPPTAPPSVAPNTEFLMPSIFCTMLTRNELEGDDFVDFDPMSTENQKISESLAEVLKARCKPIKPSGTPELWCDTKKTIAFRTIEIPNA</sequence>
<protein>
    <recommendedName>
        <fullName evidence="3">Leucine Rich Repeat family protein</fullName>
    </recommendedName>
</protein>
<keyword evidence="2" id="KW-1185">Reference proteome</keyword>
<evidence type="ECO:0000313" key="2">
    <source>
        <dbReference type="Proteomes" id="UP000179807"/>
    </source>
</evidence>
<dbReference type="GeneID" id="94827512"/>
<accession>A0A1J4K6M1</accession>
<name>A0A1J4K6M1_9EUKA</name>
<dbReference type="AlphaFoldDB" id="A0A1J4K6M1"/>
<comment type="caution">
    <text evidence="1">The sequence shown here is derived from an EMBL/GenBank/DDBJ whole genome shotgun (WGS) entry which is preliminary data.</text>
</comment>
<reference evidence="1" key="1">
    <citation type="submission" date="2016-10" db="EMBL/GenBank/DDBJ databases">
        <authorList>
            <person name="Benchimol M."/>
            <person name="Almeida L.G."/>
            <person name="Vasconcelos A.T."/>
            <person name="Perreira-Neves A."/>
            <person name="Rosa I.A."/>
            <person name="Tasca T."/>
            <person name="Bogo M.R."/>
            <person name="de Souza W."/>
        </authorList>
    </citation>
    <scope>NUCLEOTIDE SEQUENCE [LARGE SCALE GENOMIC DNA]</scope>
    <source>
        <strain evidence="1">K</strain>
    </source>
</reference>
<dbReference type="VEuPathDB" id="TrichDB:TRFO_05955"/>
<evidence type="ECO:0000313" key="1">
    <source>
        <dbReference type="EMBL" id="OHT05372.1"/>
    </source>
</evidence>
<organism evidence="1 2">
    <name type="scientific">Tritrichomonas foetus</name>
    <dbReference type="NCBI Taxonomy" id="1144522"/>
    <lineage>
        <taxon>Eukaryota</taxon>
        <taxon>Metamonada</taxon>
        <taxon>Parabasalia</taxon>
        <taxon>Tritrichomonadida</taxon>
        <taxon>Tritrichomonadidae</taxon>
        <taxon>Tritrichomonas</taxon>
    </lineage>
</organism>
<dbReference type="RefSeq" id="XP_068358508.1">
    <property type="nucleotide sequence ID" value="XM_068492808.1"/>
</dbReference>
<dbReference type="SUPFAM" id="SSF52047">
    <property type="entry name" value="RNI-like"/>
    <property type="match status" value="2"/>
</dbReference>
<dbReference type="Proteomes" id="UP000179807">
    <property type="component" value="Unassembled WGS sequence"/>
</dbReference>
<dbReference type="Gene3D" id="3.80.10.10">
    <property type="entry name" value="Ribonuclease Inhibitor"/>
    <property type="match status" value="2"/>
</dbReference>
<evidence type="ECO:0008006" key="3">
    <source>
        <dbReference type="Google" id="ProtNLM"/>
    </source>
</evidence>
<dbReference type="InterPro" id="IPR032675">
    <property type="entry name" value="LRR_dom_sf"/>
</dbReference>
<gene>
    <name evidence="1" type="ORF">TRFO_05955</name>
</gene>
<proteinExistence type="predicted"/>
<dbReference type="OrthoDB" id="10468395at2759"/>
<dbReference type="EMBL" id="MLAK01000760">
    <property type="protein sequence ID" value="OHT05372.1"/>
    <property type="molecule type" value="Genomic_DNA"/>
</dbReference>